<reference evidence="5 6" key="1">
    <citation type="submission" date="2016-10" db="EMBL/GenBank/DDBJ databases">
        <authorList>
            <person name="de Groot N.N."/>
        </authorList>
    </citation>
    <scope>NUCLEOTIDE SEQUENCE [LARGE SCALE GENOMIC DNA]</scope>
    <source>
        <strain evidence="5 6">DSM 16619</strain>
    </source>
</reference>
<dbReference type="Gene3D" id="1.10.10.60">
    <property type="entry name" value="Homeodomain-like"/>
    <property type="match status" value="1"/>
</dbReference>
<keyword evidence="6" id="KW-1185">Reference proteome</keyword>
<keyword evidence="1" id="KW-0805">Transcription regulation</keyword>
<organism evidence="5 6">
    <name type="scientific">Paracidovorax valerianellae</name>
    <dbReference type="NCBI Taxonomy" id="187868"/>
    <lineage>
        <taxon>Bacteria</taxon>
        <taxon>Pseudomonadati</taxon>
        <taxon>Pseudomonadota</taxon>
        <taxon>Betaproteobacteria</taxon>
        <taxon>Burkholderiales</taxon>
        <taxon>Comamonadaceae</taxon>
        <taxon>Paracidovorax</taxon>
    </lineage>
</organism>
<protein>
    <submittedName>
        <fullName evidence="5">Helix-turn-helix domain-containing protein</fullName>
    </submittedName>
</protein>
<evidence type="ECO:0000313" key="5">
    <source>
        <dbReference type="EMBL" id="SDE24174.1"/>
    </source>
</evidence>
<sequence length="70" mass="7658">MSPAQWLVRARVRRGQELLESTSLSIEQIVSKVGLGSSANFRAQFVRQVGVSPSEYRRSFGGRSFGASLA</sequence>
<dbReference type="AlphaFoldDB" id="A0A1G7BAN5"/>
<dbReference type="STRING" id="187868.SAMN05192589_11413"/>
<dbReference type="Proteomes" id="UP000198781">
    <property type="component" value="Unassembled WGS sequence"/>
</dbReference>
<accession>A0A1G7BAN5</accession>
<dbReference type="GO" id="GO:0043565">
    <property type="term" value="F:sequence-specific DNA binding"/>
    <property type="evidence" value="ECO:0007669"/>
    <property type="project" value="InterPro"/>
</dbReference>
<evidence type="ECO:0000259" key="4">
    <source>
        <dbReference type="PROSITE" id="PS01124"/>
    </source>
</evidence>
<evidence type="ECO:0000256" key="3">
    <source>
        <dbReference type="ARBA" id="ARBA00023163"/>
    </source>
</evidence>
<dbReference type="PANTHER" id="PTHR43280">
    <property type="entry name" value="ARAC-FAMILY TRANSCRIPTIONAL REGULATOR"/>
    <property type="match status" value="1"/>
</dbReference>
<dbReference type="Pfam" id="PF12833">
    <property type="entry name" value="HTH_18"/>
    <property type="match status" value="1"/>
</dbReference>
<name>A0A1G7BAN5_9BURK</name>
<keyword evidence="3" id="KW-0804">Transcription</keyword>
<dbReference type="GO" id="GO:0003700">
    <property type="term" value="F:DNA-binding transcription factor activity"/>
    <property type="evidence" value="ECO:0007669"/>
    <property type="project" value="InterPro"/>
</dbReference>
<evidence type="ECO:0000256" key="1">
    <source>
        <dbReference type="ARBA" id="ARBA00023015"/>
    </source>
</evidence>
<keyword evidence="2" id="KW-0238">DNA-binding</keyword>
<dbReference type="EMBL" id="FMZC01000014">
    <property type="protein sequence ID" value="SDE24174.1"/>
    <property type="molecule type" value="Genomic_DNA"/>
</dbReference>
<feature type="domain" description="HTH araC/xylS-type" evidence="4">
    <location>
        <begin position="1"/>
        <end position="59"/>
    </location>
</feature>
<evidence type="ECO:0000256" key="2">
    <source>
        <dbReference type="ARBA" id="ARBA00023125"/>
    </source>
</evidence>
<dbReference type="SMART" id="SM00342">
    <property type="entry name" value="HTH_ARAC"/>
    <property type="match status" value="1"/>
</dbReference>
<evidence type="ECO:0000313" key="6">
    <source>
        <dbReference type="Proteomes" id="UP000198781"/>
    </source>
</evidence>
<dbReference type="PROSITE" id="PS01124">
    <property type="entry name" value="HTH_ARAC_FAMILY_2"/>
    <property type="match status" value="1"/>
</dbReference>
<gene>
    <name evidence="5" type="ORF">SAMN05192589_11413</name>
</gene>
<dbReference type="SUPFAM" id="SSF46689">
    <property type="entry name" value="Homeodomain-like"/>
    <property type="match status" value="1"/>
</dbReference>
<proteinExistence type="predicted"/>
<dbReference type="PANTHER" id="PTHR43280:SF2">
    <property type="entry name" value="HTH-TYPE TRANSCRIPTIONAL REGULATOR EXSA"/>
    <property type="match status" value="1"/>
</dbReference>
<dbReference type="InterPro" id="IPR009057">
    <property type="entry name" value="Homeodomain-like_sf"/>
</dbReference>
<dbReference type="InterPro" id="IPR018060">
    <property type="entry name" value="HTH_AraC"/>
</dbReference>